<organism evidence="3 4">
    <name type="scientific">Mycena metata</name>
    <dbReference type="NCBI Taxonomy" id="1033252"/>
    <lineage>
        <taxon>Eukaryota</taxon>
        <taxon>Fungi</taxon>
        <taxon>Dikarya</taxon>
        <taxon>Basidiomycota</taxon>
        <taxon>Agaricomycotina</taxon>
        <taxon>Agaricomycetes</taxon>
        <taxon>Agaricomycetidae</taxon>
        <taxon>Agaricales</taxon>
        <taxon>Marasmiineae</taxon>
        <taxon>Mycenaceae</taxon>
        <taxon>Mycena</taxon>
    </lineage>
</organism>
<feature type="region of interest" description="Disordered" evidence="1">
    <location>
        <begin position="447"/>
        <end position="473"/>
    </location>
</feature>
<keyword evidence="2" id="KW-0812">Transmembrane</keyword>
<proteinExistence type="predicted"/>
<gene>
    <name evidence="3" type="ORF">B0H16DRAFT_1712296</name>
</gene>
<dbReference type="Gene3D" id="2.60.120.260">
    <property type="entry name" value="Galactose-binding domain-like"/>
    <property type="match status" value="2"/>
</dbReference>
<feature type="compositionally biased region" description="Basic and acidic residues" evidence="1">
    <location>
        <begin position="517"/>
        <end position="534"/>
    </location>
</feature>
<sequence length="534" mass="58765">MAMLNVTIDDASPLISYTGNWKQNASNEAFDYSYSYTHDRHASATVRFQGTRIVVNGSRYTNGPYTVNLDGKDHHLNGYSSNFTSFRQSLFSRDDLRPGPHTLTISNNGRETLGIDSITWSCGLGGANDTGLTVQTDQFDDTDPAFAWGPKGAWTANPSNITMFSGQTGHSTSRLDASMNYTFSGKSGDAVTIYGTTGPGHSKYSVRRTDQATSRNFTAARDVFSSQVVLYFGNGFGQGNHTIMLTSESPGLFQIDYAVVHTALSTVTPNPPFASPSIPSDPNLSTHKRLSAGIIVAITFTAFLCVFLILAVLFLLQRNKTLWYRLQRGYKVQSQYDVGSPPPNGTIVPLPYSTPPPPPVRSKAEYFDTNDDSFEAQPLDRATTMQSYLTASTLVADAGSLLSRYRPFSLKALRASSRWGGSSPATSQAHLAQQSPSLRRLTLSTLHGSLSPAPRHNSLSPSTRHLSRSPSARHLLREDSQYYQEESHYYDPYVSPVSGLEEVLEEQVDDVLGHPIRRNEPSTHQQWDHDEILP</sequence>
<keyword evidence="4" id="KW-1185">Reference proteome</keyword>
<evidence type="ECO:0000256" key="1">
    <source>
        <dbReference type="SAM" id="MobiDB-lite"/>
    </source>
</evidence>
<evidence type="ECO:0000313" key="4">
    <source>
        <dbReference type="Proteomes" id="UP001215598"/>
    </source>
</evidence>
<dbReference type="Proteomes" id="UP001215598">
    <property type="component" value="Unassembled WGS sequence"/>
</dbReference>
<reference evidence="3" key="1">
    <citation type="submission" date="2023-03" db="EMBL/GenBank/DDBJ databases">
        <title>Massive genome expansion in bonnet fungi (Mycena s.s.) driven by repeated elements and novel gene families across ecological guilds.</title>
        <authorList>
            <consortium name="Lawrence Berkeley National Laboratory"/>
            <person name="Harder C.B."/>
            <person name="Miyauchi S."/>
            <person name="Viragh M."/>
            <person name="Kuo A."/>
            <person name="Thoen E."/>
            <person name="Andreopoulos B."/>
            <person name="Lu D."/>
            <person name="Skrede I."/>
            <person name="Drula E."/>
            <person name="Henrissat B."/>
            <person name="Morin E."/>
            <person name="Kohler A."/>
            <person name="Barry K."/>
            <person name="LaButti K."/>
            <person name="Morin E."/>
            <person name="Salamov A."/>
            <person name="Lipzen A."/>
            <person name="Mereny Z."/>
            <person name="Hegedus B."/>
            <person name="Baldrian P."/>
            <person name="Stursova M."/>
            <person name="Weitz H."/>
            <person name="Taylor A."/>
            <person name="Grigoriev I.V."/>
            <person name="Nagy L.G."/>
            <person name="Martin F."/>
            <person name="Kauserud H."/>
        </authorList>
    </citation>
    <scope>NUCLEOTIDE SEQUENCE</scope>
    <source>
        <strain evidence="3">CBHHK182m</strain>
    </source>
</reference>
<accession>A0AAD7K530</accession>
<evidence type="ECO:0000256" key="2">
    <source>
        <dbReference type="SAM" id="Phobius"/>
    </source>
</evidence>
<keyword evidence="2" id="KW-0472">Membrane</keyword>
<evidence type="ECO:0000313" key="3">
    <source>
        <dbReference type="EMBL" id="KAJ7777271.1"/>
    </source>
</evidence>
<dbReference type="AlphaFoldDB" id="A0AAD7K530"/>
<keyword evidence="2" id="KW-1133">Transmembrane helix</keyword>
<feature type="region of interest" description="Disordered" evidence="1">
    <location>
        <begin position="515"/>
        <end position="534"/>
    </location>
</feature>
<feature type="transmembrane region" description="Helical" evidence="2">
    <location>
        <begin position="290"/>
        <end position="316"/>
    </location>
</feature>
<dbReference type="EMBL" id="JARKIB010000008">
    <property type="protein sequence ID" value="KAJ7777271.1"/>
    <property type="molecule type" value="Genomic_DNA"/>
</dbReference>
<comment type="caution">
    <text evidence="3">The sequence shown here is derived from an EMBL/GenBank/DDBJ whole genome shotgun (WGS) entry which is preliminary data.</text>
</comment>
<name>A0AAD7K530_9AGAR</name>
<feature type="compositionally biased region" description="Polar residues" evidence="1">
    <location>
        <begin position="457"/>
        <end position="470"/>
    </location>
</feature>
<protein>
    <submittedName>
        <fullName evidence="3">Uncharacterized protein</fullName>
    </submittedName>
</protein>